<evidence type="ECO:0000313" key="7">
    <source>
        <dbReference type="EMBL" id="OGG15358.1"/>
    </source>
</evidence>
<feature type="domain" description="Cation efflux protein transmembrane" evidence="6">
    <location>
        <begin position="25"/>
        <end position="199"/>
    </location>
</feature>
<dbReference type="PANTHER" id="PTHR11562">
    <property type="entry name" value="CATION EFFLUX PROTEIN/ ZINC TRANSPORTER"/>
    <property type="match status" value="1"/>
</dbReference>
<dbReference type="GO" id="GO:0005886">
    <property type="term" value="C:plasma membrane"/>
    <property type="evidence" value="ECO:0007669"/>
    <property type="project" value="TreeGrafter"/>
</dbReference>
<dbReference type="InterPro" id="IPR050681">
    <property type="entry name" value="CDF/SLC30A"/>
</dbReference>
<evidence type="ECO:0000256" key="5">
    <source>
        <dbReference type="SAM" id="Phobius"/>
    </source>
</evidence>
<dbReference type="PANTHER" id="PTHR11562:SF17">
    <property type="entry name" value="RE54080P-RELATED"/>
    <property type="match status" value="1"/>
</dbReference>
<evidence type="ECO:0000259" key="6">
    <source>
        <dbReference type="Pfam" id="PF01545"/>
    </source>
</evidence>
<keyword evidence="2 5" id="KW-0812">Transmembrane</keyword>
<dbReference type="InterPro" id="IPR058533">
    <property type="entry name" value="Cation_efflux_TM"/>
</dbReference>
<evidence type="ECO:0000256" key="1">
    <source>
        <dbReference type="ARBA" id="ARBA00004141"/>
    </source>
</evidence>
<dbReference type="InterPro" id="IPR027469">
    <property type="entry name" value="Cation_efflux_TMD_sf"/>
</dbReference>
<dbReference type="Proteomes" id="UP000176923">
    <property type="component" value="Unassembled WGS sequence"/>
</dbReference>
<feature type="transmembrane region" description="Helical" evidence="5">
    <location>
        <begin position="177"/>
        <end position="196"/>
    </location>
</feature>
<dbReference type="InterPro" id="IPR002524">
    <property type="entry name" value="Cation_efflux"/>
</dbReference>
<dbReference type="SUPFAM" id="SSF161111">
    <property type="entry name" value="Cation efflux protein transmembrane domain-like"/>
    <property type="match status" value="1"/>
</dbReference>
<dbReference type="STRING" id="1798382.A3D77_07500"/>
<gene>
    <name evidence="7" type="ORF">A3D77_07500</name>
</gene>
<evidence type="ECO:0000313" key="8">
    <source>
        <dbReference type="Proteomes" id="UP000176923"/>
    </source>
</evidence>
<feature type="transmembrane region" description="Helical" evidence="5">
    <location>
        <begin position="83"/>
        <end position="102"/>
    </location>
</feature>
<reference evidence="7 8" key="1">
    <citation type="journal article" date="2016" name="Nat. Commun.">
        <title>Thousands of microbial genomes shed light on interconnected biogeochemical processes in an aquifer system.</title>
        <authorList>
            <person name="Anantharaman K."/>
            <person name="Brown C.T."/>
            <person name="Hug L.A."/>
            <person name="Sharon I."/>
            <person name="Castelle C.J."/>
            <person name="Probst A.J."/>
            <person name="Thomas B.C."/>
            <person name="Singh A."/>
            <person name="Wilkins M.J."/>
            <person name="Karaoz U."/>
            <person name="Brodie E.L."/>
            <person name="Williams K.H."/>
            <person name="Hubbard S.S."/>
            <person name="Banfield J.F."/>
        </authorList>
    </citation>
    <scope>NUCLEOTIDE SEQUENCE [LARGE SCALE GENOMIC DNA]</scope>
</reference>
<feature type="transmembrane region" description="Helical" evidence="5">
    <location>
        <begin position="23"/>
        <end position="44"/>
    </location>
</feature>
<name>A0A1F5ZSD2_9BACT</name>
<evidence type="ECO:0000256" key="2">
    <source>
        <dbReference type="ARBA" id="ARBA00022692"/>
    </source>
</evidence>
<dbReference type="NCBIfam" id="TIGR01297">
    <property type="entry name" value="CDF"/>
    <property type="match status" value="1"/>
</dbReference>
<accession>A0A1F5ZSD2</accession>
<dbReference type="GO" id="GO:0005385">
    <property type="term" value="F:zinc ion transmembrane transporter activity"/>
    <property type="evidence" value="ECO:0007669"/>
    <property type="project" value="TreeGrafter"/>
</dbReference>
<evidence type="ECO:0000256" key="3">
    <source>
        <dbReference type="ARBA" id="ARBA00022989"/>
    </source>
</evidence>
<dbReference type="AlphaFoldDB" id="A0A1F5ZSD2"/>
<dbReference type="EMBL" id="MFJL01000026">
    <property type="protein sequence ID" value="OGG15358.1"/>
    <property type="molecule type" value="Genomic_DNA"/>
</dbReference>
<feature type="transmembrane region" description="Helical" evidence="5">
    <location>
        <begin position="50"/>
        <end position="71"/>
    </location>
</feature>
<feature type="transmembrane region" description="Helical" evidence="5">
    <location>
        <begin position="154"/>
        <end position="171"/>
    </location>
</feature>
<comment type="caution">
    <text evidence="7">The sequence shown here is derived from an EMBL/GenBank/DDBJ whole genome shotgun (WGS) entry which is preliminary data.</text>
</comment>
<feature type="transmembrane region" description="Helical" evidence="5">
    <location>
        <begin position="114"/>
        <end position="133"/>
    </location>
</feature>
<sequence>MSDCCEFDNKELDLAKKKELKQIFIIVLAINFVMFIAEFIGGILASSNALLGDSLDMLGDASVYGVSLLVMNKSSNLRAKASLIKGLIMLLLGFFVVYKSILRIIVPTLPQAETITLLGVVALIANLVSFLLLMKHRKEDINVKSAWICSRNDVTANVAVIGAGLLVSYFNSAWPDIFVGLGISFLIIQSSVQVIAESYKHSFT</sequence>
<proteinExistence type="predicted"/>
<evidence type="ECO:0000256" key="4">
    <source>
        <dbReference type="ARBA" id="ARBA00023136"/>
    </source>
</evidence>
<keyword evidence="3 5" id="KW-1133">Transmembrane helix</keyword>
<dbReference type="Pfam" id="PF01545">
    <property type="entry name" value="Cation_efflux"/>
    <property type="match status" value="1"/>
</dbReference>
<comment type="subcellular location">
    <subcellularLocation>
        <location evidence="1">Membrane</location>
        <topology evidence="1">Multi-pass membrane protein</topology>
    </subcellularLocation>
</comment>
<dbReference type="Gene3D" id="1.20.1510.10">
    <property type="entry name" value="Cation efflux protein transmembrane domain"/>
    <property type="match status" value="1"/>
</dbReference>
<protein>
    <recommendedName>
        <fullName evidence="6">Cation efflux protein transmembrane domain-containing protein</fullName>
    </recommendedName>
</protein>
<keyword evidence="4 5" id="KW-0472">Membrane</keyword>
<organism evidence="7 8">
    <name type="scientific">Candidatus Gottesmanbacteria bacterium RIFCSPHIGHO2_02_FULL_39_11</name>
    <dbReference type="NCBI Taxonomy" id="1798382"/>
    <lineage>
        <taxon>Bacteria</taxon>
        <taxon>Candidatus Gottesmaniibacteriota</taxon>
    </lineage>
</organism>